<dbReference type="InterPro" id="IPR037069">
    <property type="entry name" value="AcylCoA_DH/ox_N_sf"/>
</dbReference>
<comment type="caution">
    <text evidence="10">The sequence shown here is derived from an EMBL/GenBank/DDBJ whole genome shotgun (WGS) entry which is preliminary data.</text>
</comment>
<evidence type="ECO:0000256" key="5">
    <source>
        <dbReference type="ARBA" id="ARBA00023002"/>
    </source>
</evidence>
<dbReference type="InterPro" id="IPR036250">
    <property type="entry name" value="AcylCo_DH-like_C"/>
</dbReference>
<feature type="domain" description="Acyl-CoA dehydrogenase/oxidase N-terminal" evidence="9">
    <location>
        <begin position="49"/>
        <end position="135"/>
    </location>
</feature>
<accession>A0ABT1A5G0</accession>
<dbReference type="Gene3D" id="1.20.140.10">
    <property type="entry name" value="Butyryl-CoA Dehydrogenase, subunit A, domain 3"/>
    <property type="match status" value="1"/>
</dbReference>
<reference evidence="10" key="1">
    <citation type="submission" date="2021-04" db="EMBL/GenBank/DDBJ databases">
        <title>Pseudonocardia sp. nov., isolated from sandy soil of mangrove forest.</title>
        <authorList>
            <person name="Zan Z."/>
            <person name="Huang R."/>
            <person name="Liu W."/>
        </authorList>
    </citation>
    <scope>NUCLEOTIDE SEQUENCE</scope>
    <source>
        <strain evidence="10">S2-4</strain>
    </source>
</reference>
<dbReference type="Proteomes" id="UP001165283">
    <property type="component" value="Unassembled WGS sequence"/>
</dbReference>
<dbReference type="InterPro" id="IPR052161">
    <property type="entry name" value="Mycobact_Acyl-CoA_DH"/>
</dbReference>
<keyword evidence="3 6" id="KW-0285">Flavoprotein</keyword>
<evidence type="ECO:0000313" key="11">
    <source>
        <dbReference type="Proteomes" id="UP001165283"/>
    </source>
</evidence>
<evidence type="ECO:0000313" key="10">
    <source>
        <dbReference type="EMBL" id="MCO1658230.1"/>
    </source>
</evidence>
<feature type="domain" description="Acyl-CoA dehydrogenase/oxidase C-terminal" evidence="7">
    <location>
        <begin position="245"/>
        <end position="395"/>
    </location>
</feature>
<comment type="similarity">
    <text evidence="2 6">Belongs to the acyl-CoA dehydrogenase family.</text>
</comment>
<evidence type="ECO:0000259" key="9">
    <source>
        <dbReference type="Pfam" id="PF02771"/>
    </source>
</evidence>
<dbReference type="Pfam" id="PF02770">
    <property type="entry name" value="Acyl-CoA_dh_M"/>
    <property type="match status" value="1"/>
</dbReference>
<dbReference type="InterPro" id="IPR009075">
    <property type="entry name" value="AcylCo_DH/oxidase_C"/>
</dbReference>
<evidence type="ECO:0000256" key="3">
    <source>
        <dbReference type="ARBA" id="ARBA00022630"/>
    </source>
</evidence>
<proteinExistence type="inferred from homology"/>
<dbReference type="SUPFAM" id="SSF56645">
    <property type="entry name" value="Acyl-CoA dehydrogenase NM domain-like"/>
    <property type="match status" value="1"/>
</dbReference>
<dbReference type="InterPro" id="IPR006091">
    <property type="entry name" value="Acyl-CoA_Oxase/DH_mid-dom"/>
</dbReference>
<protein>
    <submittedName>
        <fullName evidence="10">Acyl-CoA dehydrogenase family protein</fullName>
    </submittedName>
</protein>
<dbReference type="SUPFAM" id="SSF47203">
    <property type="entry name" value="Acyl-CoA dehydrogenase C-terminal domain-like"/>
    <property type="match status" value="1"/>
</dbReference>
<evidence type="ECO:0000256" key="6">
    <source>
        <dbReference type="RuleBase" id="RU362125"/>
    </source>
</evidence>
<dbReference type="Pfam" id="PF02771">
    <property type="entry name" value="Acyl-CoA_dh_N"/>
    <property type="match status" value="1"/>
</dbReference>
<dbReference type="Pfam" id="PF00441">
    <property type="entry name" value="Acyl-CoA_dh_1"/>
    <property type="match status" value="1"/>
</dbReference>
<evidence type="ECO:0000256" key="2">
    <source>
        <dbReference type="ARBA" id="ARBA00009347"/>
    </source>
</evidence>
<gene>
    <name evidence="10" type="ORF">KDL28_24515</name>
</gene>
<dbReference type="RefSeq" id="WP_252441931.1">
    <property type="nucleotide sequence ID" value="NZ_JAGSOV010000052.1"/>
</dbReference>
<dbReference type="EMBL" id="JAGSOV010000052">
    <property type="protein sequence ID" value="MCO1658230.1"/>
    <property type="molecule type" value="Genomic_DNA"/>
</dbReference>
<dbReference type="Gene3D" id="2.40.110.10">
    <property type="entry name" value="Butyryl-CoA Dehydrogenase, subunit A, domain 2"/>
    <property type="match status" value="1"/>
</dbReference>
<feature type="domain" description="Acyl-CoA oxidase/dehydrogenase middle" evidence="8">
    <location>
        <begin position="139"/>
        <end position="221"/>
    </location>
</feature>
<evidence type="ECO:0000256" key="1">
    <source>
        <dbReference type="ARBA" id="ARBA00001974"/>
    </source>
</evidence>
<keyword evidence="4 6" id="KW-0274">FAD</keyword>
<evidence type="ECO:0000259" key="7">
    <source>
        <dbReference type="Pfam" id="PF00441"/>
    </source>
</evidence>
<evidence type="ECO:0000259" key="8">
    <source>
        <dbReference type="Pfam" id="PF02770"/>
    </source>
</evidence>
<dbReference type="PANTHER" id="PTHR43292">
    <property type="entry name" value="ACYL-COA DEHYDROGENASE"/>
    <property type="match status" value="1"/>
</dbReference>
<evidence type="ECO:0000256" key="4">
    <source>
        <dbReference type="ARBA" id="ARBA00022827"/>
    </source>
</evidence>
<keyword evidence="5 6" id="KW-0560">Oxidoreductase</keyword>
<dbReference type="PANTHER" id="PTHR43292:SF3">
    <property type="entry name" value="ACYL-COA DEHYDROGENASE FADE29"/>
    <property type="match status" value="1"/>
</dbReference>
<dbReference type="InterPro" id="IPR013786">
    <property type="entry name" value="AcylCoA_DH/ox_N"/>
</dbReference>
<sequence length="429" mass="46777">MELDLGPEAEAFREEVRGWISTAAPTGLSQMVDWTSTPLTGGDRSAFEKAERSDEYAQWTQRVLDDGWICPTWPERFGGRGLGPVENAIYSEELVRANLPRIRRGFGEGMVGPSIMVHGTEEQQRHFLPRIISGEDVYCQGFSEPGHGSDLAGVTTRGVVDGDEIVITGQKIWTSGFYRANMIFIICRTDPDAPKHKGLSYVLTPFTDNNIDARPVKQLTGSAEFGEEFIDGARAPLFNVIGGLNNGWRVAMTTLGHERGGSATTGYLKYQRQFTELVELAREVGRDEDPAVRDRLAWCHSHVEIMRFSGIRLMSQLAQGREPGPEASINKLFWSEYEQAVGELAADLLGAAALVRPDGEGYRTSKWQNIFLASRAGTIFSGTSEIQRNIIAERALGLPREPQAPAPARAAAATATPAAPAAAAVGGAR</sequence>
<name>A0ABT1A5G0_9PSEU</name>
<dbReference type="Gene3D" id="1.10.540.10">
    <property type="entry name" value="Acyl-CoA dehydrogenase/oxidase, N-terminal domain"/>
    <property type="match status" value="1"/>
</dbReference>
<dbReference type="InterPro" id="IPR009100">
    <property type="entry name" value="AcylCoA_DH/oxidase_NM_dom_sf"/>
</dbReference>
<keyword evidence="11" id="KW-1185">Reference proteome</keyword>
<comment type="cofactor">
    <cofactor evidence="1 6">
        <name>FAD</name>
        <dbReference type="ChEBI" id="CHEBI:57692"/>
    </cofactor>
</comment>
<dbReference type="InterPro" id="IPR046373">
    <property type="entry name" value="Acyl-CoA_Oxase/DH_mid-dom_sf"/>
</dbReference>
<organism evidence="10 11">
    <name type="scientific">Pseudonocardia humida</name>
    <dbReference type="NCBI Taxonomy" id="2800819"/>
    <lineage>
        <taxon>Bacteria</taxon>
        <taxon>Bacillati</taxon>
        <taxon>Actinomycetota</taxon>
        <taxon>Actinomycetes</taxon>
        <taxon>Pseudonocardiales</taxon>
        <taxon>Pseudonocardiaceae</taxon>
        <taxon>Pseudonocardia</taxon>
    </lineage>
</organism>